<evidence type="ECO:0000313" key="13">
    <source>
        <dbReference type="Proteomes" id="UP000500826"/>
    </source>
</evidence>
<organism evidence="12 13">
    <name type="scientific">Ramlibacter terrae</name>
    <dbReference type="NCBI Taxonomy" id="2732511"/>
    <lineage>
        <taxon>Bacteria</taxon>
        <taxon>Pseudomonadati</taxon>
        <taxon>Pseudomonadota</taxon>
        <taxon>Betaproteobacteria</taxon>
        <taxon>Burkholderiales</taxon>
        <taxon>Comamonadaceae</taxon>
        <taxon>Ramlibacter</taxon>
    </lineage>
</organism>
<keyword evidence="5" id="KW-0812">Transmembrane</keyword>
<evidence type="ECO:0000256" key="3">
    <source>
        <dbReference type="ARBA" id="ARBA00022452"/>
    </source>
</evidence>
<evidence type="ECO:0000256" key="7">
    <source>
        <dbReference type="ARBA" id="ARBA00023065"/>
    </source>
</evidence>
<evidence type="ECO:0000313" key="12">
    <source>
        <dbReference type="EMBL" id="QJW84068.1"/>
    </source>
</evidence>
<evidence type="ECO:0000259" key="11">
    <source>
        <dbReference type="Pfam" id="PF00593"/>
    </source>
</evidence>
<evidence type="ECO:0000256" key="5">
    <source>
        <dbReference type="ARBA" id="ARBA00022692"/>
    </source>
</evidence>
<accession>A0ABX6P3X6</accession>
<evidence type="ECO:0000256" key="4">
    <source>
        <dbReference type="ARBA" id="ARBA00022496"/>
    </source>
</evidence>
<dbReference type="PANTHER" id="PTHR32552:SF81">
    <property type="entry name" value="TONB-DEPENDENT OUTER MEMBRANE RECEPTOR"/>
    <property type="match status" value="1"/>
</dbReference>
<dbReference type="Gene3D" id="2.40.170.20">
    <property type="entry name" value="TonB-dependent receptor, beta-barrel domain"/>
    <property type="match status" value="1"/>
</dbReference>
<keyword evidence="7" id="KW-0406">Ion transport</keyword>
<evidence type="ECO:0000256" key="9">
    <source>
        <dbReference type="ARBA" id="ARBA00023136"/>
    </source>
</evidence>
<reference evidence="12 13" key="1">
    <citation type="submission" date="2020-05" db="EMBL/GenBank/DDBJ databases">
        <title>Ramlibacter rhizophilus sp. nov., isolated from rhizosphere soil of national flower Mugunghwa from South Korea.</title>
        <authorList>
            <person name="Zheng-Fei Y."/>
            <person name="Huan T."/>
        </authorList>
    </citation>
    <scope>NUCLEOTIDE SEQUENCE [LARGE SCALE GENOMIC DNA]</scope>
    <source>
        <strain evidence="12 13">H242</strain>
    </source>
</reference>
<sequence>MMGALRRNEDNRVRSFDQYLQGQWTSERVSVTAGLRHSRVSFDSRDRYIAPGNGDDSGSADYSAVTPALGLVFHVNDKLNLYASAGKGFETPTFNELSYRPGGAPGLNFGRTAPTAGSGRSA</sequence>
<evidence type="ECO:0000256" key="1">
    <source>
        <dbReference type="ARBA" id="ARBA00004571"/>
    </source>
</evidence>
<dbReference type="PANTHER" id="PTHR32552">
    <property type="entry name" value="FERRICHROME IRON RECEPTOR-RELATED"/>
    <property type="match status" value="1"/>
</dbReference>
<feature type="domain" description="TonB-dependent receptor-like beta-barrel" evidence="11">
    <location>
        <begin position="7"/>
        <end position="106"/>
    </location>
</feature>
<keyword evidence="12" id="KW-0675">Receptor</keyword>
<keyword evidence="9" id="KW-0472">Membrane</keyword>
<dbReference type="InterPro" id="IPR000531">
    <property type="entry name" value="Beta-barrel_TonB"/>
</dbReference>
<keyword evidence="2" id="KW-0813">Transport</keyword>
<evidence type="ECO:0000256" key="8">
    <source>
        <dbReference type="ARBA" id="ARBA00023077"/>
    </source>
</evidence>
<dbReference type="EMBL" id="CP053418">
    <property type="protein sequence ID" value="QJW84068.1"/>
    <property type="molecule type" value="Genomic_DNA"/>
</dbReference>
<comment type="subcellular location">
    <subcellularLocation>
        <location evidence="1">Cell outer membrane</location>
        <topology evidence="1">Multi-pass membrane protein</topology>
    </subcellularLocation>
</comment>
<keyword evidence="13" id="KW-1185">Reference proteome</keyword>
<keyword evidence="10" id="KW-0998">Cell outer membrane</keyword>
<evidence type="ECO:0000256" key="10">
    <source>
        <dbReference type="ARBA" id="ARBA00023237"/>
    </source>
</evidence>
<dbReference type="SUPFAM" id="SSF56935">
    <property type="entry name" value="Porins"/>
    <property type="match status" value="1"/>
</dbReference>
<keyword evidence="8" id="KW-0798">TonB box</keyword>
<protein>
    <submittedName>
        <fullName evidence="12">TonB-dependent receptor</fullName>
    </submittedName>
</protein>
<reference evidence="12 13" key="2">
    <citation type="submission" date="2020-05" db="EMBL/GenBank/DDBJ databases">
        <authorList>
            <person name="Khan S.A."/>
            <person name="Jeon C.O."/>
            <person name="Chun B.H."/>
        </authorList>
    </citation>
    <scope>NUCLEOTIDE SEQUENCE [LARGE SCALE GENOMIC DNA]</scope>
    <source>
        <strain evidence="12 13">H242</strain>
    </source>
</reference>
<evidence type="ECO:0000256" key="6">
    <source>
        <dbReference type="ARBA" id="ARBA00023004"/>
    </source>
</evidence>
<dbReference type="Pfam" id="PF00593">
    <property type="entry name" value="TonB_dep_Rec_b-barrel"/>
    <property type="match status" value="1"/>
</dbReference>
<gene>
    <name evidence="12" type="ORF">HK414_09590</name>
</gene>
<name>A0ABX6P3X6_9BURK</name>
<keyword evidence="4" id="KW-0410">Iron transport</keyword>
<proteinExistence type="predicted"/>
<evidence type="ECO:0000256" key="2">
    <source>
        <dbReference type="ARBA" id="ARBA00022448"/>
    </source>
</evidence>
<dbReference type="Proteomes" id="UP000500826">
    <property type="component" value="Chromosome"/>
</dbReference>
<keyword evidence="3" id="KW-1134">Transmembrane beta strand</keyword>
<dbReference type="InterPro" id="IPR036942">
    <property type="entry name" value="Beta-barrel_TonB_sf"/>
</dbReference>
<keyword evidence="6" id="KW-0408">Iron</keyword>
<dbReference type="InterPro" id="IPR039426">
    <property type="entry name" value="TonB-dep_rcpt-like"/>
</dbReference>